<evidence type="ECO:0000313" key="2">
    <source>
        <dbReference type="Proteomes" id="UP000265618"/>
    </source>
</evidence>
<reference evidence="1 2" key="1">
    <citation type="journal article" date="2018" name="PLoS ONE">
        <title>The draft genome of Kipferlia bialata reveals reductive genome evolution in fornicate parasites.</title>
        <authorList>
            <person name="Tanifuji G."/>
            <person name="Takabayashi S."/>
            <person name="Kume K."/>
            <person name="Takagi M."/>
            <person name="Nakayama T."/>
            <person name="Kamikawa R."/>
            <person name="Inagaki Y."/>
            <person name="Hashimoto T."/>
        </authorList>
    </citation>
    <scope>NUCLEOTIDE SEQUENCE [LARGE SCALE GENOMIC DNA]</scope>
    <source>
        <strain evidence="1">NY0173</strain>
    </source>
</reference>
<feature type="non-terminal residue" evidence="1">
    <location>
        <position position="90"/>
    </location>
</feature>
<feature type="non-terminal residue" evidence="1">
    <location>
        <position position="1"/>
    </location>
</feature>
<dbReference type="AlphaFoldDB" id="A0A9K3DAF9"/>
<protein>
    <submittedName>
        <fullName evidence="1">Uncharacterized protein</fullName>
    </submittedName>
</protein>
<sequence>LENRAEELTQLESDTGMIQAELVALMDDQTGHQRRSSDLQSRLVQRERELVRRESVVALKTRELSISTKRVREAEDTLKDALTAIKGSPM</sequence>
<organism evidence="1 2">
    <name type="scientific">Kipferlia bialata</name>
    <dbReference type="NCBI Taxonomy" id="797122"/>
    <lineage>
        <taxon>Eukaryota</taxon>
        <taxon>Metamonada</taxon>
        <taxon>Carpediemonas-like organisms</taxon>
        <taxon>Kipferlia</taxon>
    </lineage>
</organism>
<evidence type="ECO:0000313" key="1">
    <source>
        <dbReference type="EMBL" id="GIQ91891.1"/>
    </source>
</evidence>
<keyword evidence="2" id="KW-1185">Reference proteome</keyword>
<comment type="caution">
    <text evidence="1">The sequence shown here is derived from an EMBL/GenBank/DDBJ whole genome shotgun (WGS) entry which is preliminary data.</text>
</comment>
<dbReference type="Proteomes" id="UP000265618">
    <property type="component" value="Unassembled WGS sequence"/>
</dbReference>
<name>A0A9K3DAF9_9EUKA</name>
<dbReference type="EMBL" id="BDIP01008527">
    <property type="protein sequence ID" value="GIQ91891.1"/>
    <property type="molecule type" value="Genomic_DNA"/>
</dbReference>
<accession>A0A9K3DAF9</accession>
<gene>
    <name evidence="1" type="ORF">KIPB_015343</name>
</gene>
<proteinExistence type="predicted"/>